<organism evidence="1 2">
    <name type="scientific">Laetiporus sulphureus 93-53</name>
    <dbReference type="NCBI Taxonomy" id="1314785"/>
    <lineage>
        <taxon>Eukaryota</taxon>
        <taxon>Fungi</taxon>
        <taxon>Dikarya</taxon>
        <taxon>Basidiomycota</taxon>
        <taxon>Agaricomycotina</taxon>
        <taxon>Agaricomycetes</taxon>
        <taxon>Polyporales</taxon>
        <taxon>Laetiporus</taxon>
    </lineage>
</organism>
<sequence length="197" mass="22181">MKGYYLKSVERLVHTSNGWHLNAFRSSAEQIQSFHVEDMAVAMEELAPELWDLIGCLLSKENSSHGSTDDGQEVLDSEELEYWMALGEDVEFDQQDDEASHTKHQQAILLQRRNALGRIKTVIILSIMMHSLSQHCNALAVVNGIFFHACNTPRKVIKALAHMGISISPNAIDNAVRSLSWCYSFSASWSRDSLRCT</sequence>
<protein>
    <submittedName>
        <fullName evidence="1">Uncharacterized protein</fullName>
    </submittedName>
</protein>
<evidence type="ECO:0000313" key="2">
    <source>
        <dbReference type="Proteomes" id="UP000076871"/>
    </source>
</evidence>
<keyword evidence="2" id="KW-1185">Reference proteome</keyword>
<dbReference type="STRING" id="1314785.A0A165B1R6"/>
<dbReference type="AlphaFoldDB" id="A0A165B1R6"/>
<accession>A0A165B1R6</accession>
<dbReference type="EMBL" id="KV427698">
    <property type="protein sequence ID" value="KZT00068.1"/>
    <property type="molecule type" value="Genomic_DNA"/>
</dbReference>
<name>A0A165B1R6_9APHY</name>
<dbReference type="OrthoDB" id="4743193at2759"/>
<evidence type="ECO:0000313" key="1">
    <source>
        <dbReference type="EMBL" id="KZT00068.1"/>
    </source>
</evidence>
<dbReference type="Proteomes" id="UP000076871">
    <property type="component" value="Unassembled WGS sequence"/>
</dbReference>
<dbReference type="RefSeq" id="XP_040757808.1">
    <property type="nucleotide sequence ID" value="XM_040905278.1"/>
</dbReference>
<proteinExistence type="predicted"/>
<dbReference type="GeneID" id="63822308"/>
<reference evidence="1 2" key="1">
    <citation type="journal article" date="2016" name="Mol. Biol. Evol.">
        <title>Comparative Genomics of Early-Diverging Mushroom-Forming Fungi Provides Insights into the Origins of Lignocellulose Decay Capabilities.</title>
        <authorList>
            <person name="Nagy L.G."/>
            <person name="Riley R."/>
            <person name="Tritt A."/>
            <person name="Adam C."/>
            <person name="Daum C."/>
            <person name="Floudas D."/>
            <person name="Sun H."/>
            <person name="Yadav J.S."/>
            <person name="Pangilinan J."/>
            <person name="Larsson K.H."/>
            <person name="Matsuura K."/>
            <person name="Barry K."/>
            <person name="Labutti K."/>
            <person name="Kuo R."/>
            <person name="Ohm R.A."/>
            <person name="Bhattacharya S.S."/>
            <person name="Shirouzu T."/>
            <person name="Yoshinaga Y."/>
            <person name="Martin F.M."/>
            <person name="Grigoriev I.V."/>
            <person name="Hibbett D.S."/>
        </authorList>
    </citation>
    <scope>NUCLEOTIDE SEQUENCE [LARGE SCALE GENOMIC DNA]</scope>
    <source>
        <strain evidence="1 2">93-53</strain>
    </source>
</reference>
<dbReference type="InParanoid" id="A0A165B1R6"/>
<gene>
    <name evidence="1" type="ORF">LAESUDRAFT_666920</name>
</gene>